<proteinExistence type="predicted"/>
<keyword evidence="2" id="KW-0614">Plasmid</keyword>
<organism evidence="2 3">
    <name type="scientific">Candidatus Trichorickettsia mobilis</name>
    <dbReference type="NCBI Taxonomy" id="1346319"/>
    <lineage>
        <taxon>Bacteria</taxon>
        <taxon>Pseudomonadati</taxon>
        <taxon>Pseudomonadota</taxon>
        <taxon>Alphaproteobacteria</taxon>
        <taxon>Rickettsiales</taxon>
        <taxon>Rickettsiaceae</taxon>
        <taxon>Rickettsieae</taxon>
        <taxon>Candidatus Trichorickettsia</taxon>
    </lineage>
</organism>
<geneLocation type="plasmid" evidence="2 3">
    <name>unnamed1</name>
</geneLocation>
<feature type="domain" description="Cyanophage baseplate Pam3 plug gp18" evidence="1">
    <location>
        <begin position="18"/>
        <end position="102"/>
    </location>
</feature>
<keyword evidence="3" id="KW-1185">Reference proteome</keyword>
<name>A0ABZ0UWQ7_9RICK</name>
<accession>A0ABZ0UWQ7</accession>
<evidence type="ECO:0000313" key="2">
    <source>
        <dbReference type="EMBL" id="WPY01542.1"/>
    </source>
</evidence>
<dbReference type="InterPro" id="IPR054252">
    <property type="entry name" value="Pam3_gp18"/>
</dbReference>
<dbReference type="EMBL" id="CP112933">
    <property type="protein sequence ID" value="WPY01542.1"/>
    <property type="molecule type" value="Genomic_DNA"/>
</dbReference>
<dbReference type="Pfam" id="PF22479">
    <property type="entry name" value="Pam3_gp18"/>
    <property type="match status" value="1"/>
</dbReference>
<protein>
    <recommendedName>
        <fullName evidence="1">Cyanophage baseplate Pam3 plug gp18 domain-containing protein</fullName>
    </recommendedName>
</protein>
<dbReference type="Proteomes" id="UP001326613">
    <property type="component" value="Plasmid unnamed1"/>
</dbReference>
<evidence type="ECO:0000313" key="3">
    <source>
        <dbReference type="Proteomes" id="UP001326613"/>
    </source>
</evidence>
<gene>
    <name evidence="2" type="ORF">Trichorick_01455</name>
</gene>
<sequence>MIVTTLKVFDMSRWRSLIVLDDKVFTMRVSWNNQDEAWYLSLYANDLQDIIIESAKVVLNTDLLQYAYSSFSPIGVLAALSDTATEITFDNFGVDVQLQYLTNN</sequence>
<evidence type="ECO:0000259" key="1">
    <source>
        <dbReference type="Pfam" id="PF22479"/>
    </source>
</evidence>
<reference evidence="2 3" key="1">
    <citation type="submission" date="2022-10" db="EMBL/GenBank/DDBJ databases">
        <title>Host association and intracellularity evolved multiple times independently in the Rickettsiales.</title>
        <authorList>
            <person name="Castelli M."/>
            <person name="Nardi T."/>
            <person name="Gammuto L."/>
            <person name="Bellinzona G."/>
            <person name="Sabaneyeva E."/>
            <person name="Potekhin A."/>
            <person name="Serra V."/>
            <person name="Petroni G."/>
            <person name="Sassera D."/>
        </authorList>
    </citation>
    <scope>NUCLEOTIDE SEQUENCE [LARGE SCALE GENOMIC DNA]</scope>
    <source>
        <strain evidence="2 3">Kr 154-4</strain>
        <plasmid evidence="2 3">unnamed1</plasmid>
    </source>
</reference>